<dbReference type="AlphaFoldDB" id="A0A1G4QA48"/>
<feature type="domain" description="BBH37-like helical" evidence="3">
    <location>
        <begin position="94"/>
        <end position="300"/>
    </location>
</feature>
<proteinExistence type="predicted"/>
<protein>
    <recommendedName>
        <fullName evidence="3">BBH37-like helical domain-containing protein</fullName>
    </recommendedName>
</protein>
<dbReference type="RefSeq" id="WP_091973702.1">
    <property type="nucleotide sequence ID" value="NZ_FMTE01000009.1"/>
</dbReference>
<name>A0A1G4QA48_BORJA</name>
<feature type="signal peptide" evidence="2">
    <location>
        <begin position="1"/>
        <end position="25"/>
    </location>
</feature>
<evidence type="ECO:0000259" key="3">
    <source>
        <dbReference type="Pfam" id="PF25672"/>
    </source>
</evidence>
<keyword evidence="2" id="KW-0732">Signal</keyword>
<keyword evidence="5" id="KW-1185">Reference proteome</keyword>
<accession>A0A1G4QA48</accession>
<evidence type="ECO:0000256" key="2">
    <source>
        <dbReference type="SAM" id="SignalP"/>
    </source>
</evidence>
<dbReference type="InterPro" id="IPR058057">
    <property type="entry name" value="BBH37-like"/>
</dbReference>
<evidence type="ECO:0000313" key="5">
    <source>
        <dbReference type="Proteomes" id="UP000199262"/>
    </source>
</evidence>
<dbReference type="PROSITE" id="PS51257">
    <property type="entry name" value="PROKAR_LIPOPROTEIN"/>
    <property type="match status" value="1"/>
</dbReference>
<dbReference type="Pfam" id="PF25672">
    <property type="entry name" value="BBH37"/>
    <property type="match status" value="1"/>
</dbReference>
<dbReference type="Proteomes" id="UP000199262">
    <property type="component" value="Unassembled WGS sequence"/>
</dbReference>
<dbReference type="EMBL" id="FMTE01000009">
    <property type="protein sequence ID" value="SCW41493.1"/>
    <property type="molecule type" value="Genomic_DNA"/>
</dbReference>
<dbReference type="NCBIfam" id="NF033721">
    <property type="entry name" value="P12_lipo"/>
    <property type="match status" value="1"/>
</dbReference>
<evidence type="ECO:0000256" key="1">
    <source>
        <dbReference type="SAM" id="Coils"/>
    </source>
</evidence>
<evidence type="ECO:0000313" key="4">
    <source>
        <dbReference type="EMBL" id="SCW41493.1"/>
    </source>
</evidence>
<reference evidence="5" key="1">
    <citation type="submission" date="2016-10" db="EMBL/GenBank/DDBJ databases">
        <authorList>
            <person name="Varghese N."/>
            <person name="Submissions S."/>
        </authorList>
    </citation>
    <scope>NUCLEOTIDE SEQUENCE [LARGE SCALE GENOMIC DNA]</scope>
    <source>
        <strain evidence="5">ATCC 51557</strain>
    </source>
</reference>
<feature type="coiled-coil region" evidence="1">
    <location>
        <begin position="248"/>
        <end position="303"/>
    </location>
</feature>
<dbReference type="OrthoDB" id="352059at2"/>
<organism evidence="4 5">
    <name type="scientific">Borreliella japonica</name>
    <name type="common">Borrelia japonica</name>
    <dbReference type="NCBI Taxonomy" id="34095"/>
    <lineage>
        <taxon>Bacteria</taxon>
        <taxon>Pseudomonadati</taxon>
        <taxon>Spirochaetota</taxon>
        <taxon>Spirochaetia</taxon>
        <taxon>Spirochaetales</taxon>
        <taxon>Borreliaceae</taxon>
        <taxon>Borreliella</taxon>
    </lineage>
</organism>
<dbReference type="InterPro" id="IPR057717">
    <property type="entry name" value="BBH37-like_helical"/>
</dbReference>
<sequence length="315" mass="36634">MKKNILTIYMLMLIISLLSCNTSGANELMNKKIDKRGGKILDFIEKIQESVEVVEQNVEEGKNQIIQAVSANPVNVNKNLPYYSQEEVKIKEEELVPNTDEEKKAEKAINEGSIEFAKLAYDENKLKNESDQIESSFNEVYDEISELVDSIKTEMHIVERINHIIKTKPHIQKEYQKRIIQNRQEKQNLINLFNQLLEKRGDIEELNTQLDSGLSERESAKYFFEKAQKTLKDAIIERLKTERKNWSRRTYNNLARQSKNEMDNALRQLNTSSSKIVKAGEIKKEIEQLIQKAKSFLDSSKNEICSGNRFVIFNR</sequence>
<gene>
    <name evidence="4" type="ORF">SAMN02983004_01014</name>
</gene>
<keyword evidence="1" id="KW-0175">Coiled coil</keyword>
<feature type="chain" id="PRO_5011660085" description="BBH37-like helical domain-containing protein" evidence="2">
    <location>
        <begin position="26"/>
        <end position="315"/>
    </location>
</feature>